<dbReference type="NCBIfam" id="NF004163">
    <property type="entry name" value="PRK05627.1-6"/>
    <property type="match status" value="1"/>
</dbReference>
<name>A0A081N981_9GAMM</name>
<comment type="pathway">
    <text evidence="2 15">Cofactor biosynthesis; FAD biosynthesis; FAD from FMN: step 1/1.</text>
</comment>
<dbReference type="NCBIfam" id="TIGR00125">
    <property type="entry name" value="cyt_tran_rel"/>
    <property type="match status" value="1"/>
</dbReference>
<evidence type="ECO:0000256" key="11">
    <source>
        <dbReference type="ARBA" id="ARBA00022840"/>
    </source>
</evidence>
<dbReference type="Proteomes" id="UP000028073">
    <property type="component" value="Unassembled WGS sequence"/>
</dbReference>
<dbReference type="eggNOG" id="COG0196">
    <property type="taxonomic scope" value="Bacteria"/>
</dbReference>
<comment type="function">
    <text evidence="1">Catalyzes the phosphorylation of riboflavin to FMN followed by the adenylation of FMN to FAD.</text>
</comment>
<evidence type="ECO:0000256" key="6">
    <source>
        <dbReference type="ARBA" id="ARBA00022679"/>
    </source>
</evidence>
<keyword evidence="6 15" id="KW-0808">Transferase</keyword>
<dbReference type="PIRSF" id="PIRSF004491">
    <property type="entry name" value="FAD_Synth"/>
    <property type="match status" value="1"/>
</dbReference>
<evidence type="ECO:0000256" key="9">
    <source>
        <dbReference type="ARBA" id="ARBA00022777"/>
    </source>
</evidence>
<dbReference type="OrthoDB" id="9803667at2"/>
<dbReference type="Gene3D" id="2.40.30.30">
    <property type="entry name" value="Riboflavin kinase-like"/>
    <property type="match status" value="1"/>
</dbReference>
<keyword evidence="11 15" id="KW-0067">ATP-binding</keyword>
<dbReference type="GO" id="GO:0005524">
    <property type="term" value="F:ATP binding"/>
    <property type="evidence" value="ECO:0007669"/>
    <property type="project" value="UniProtKB-UniRule"/>
</dbReference>
<keyword evidence="7 15" id="KW-0548">Nucleotidyltransferase</keyword>
<dbReference type="FunFam" id="2.40.30.30:FF:000003">
    <property type="entry name" value="Riboflavin biosynthesis protein"/>
    <property type="match status" value="1"/>
</dbReference>
<dbReference type="SUPFAM" id="SSF82114">
    <property type="entry name" value="Riboflavin kinase-like"/>
    <property type="match status" value="1"/>
</dbReference>
<dbReference type="EC" id="2.7.1.26" evidence="15"/>
<dbReference type="NCBIfam" id="TIGR00083">
    <property type="entry name" value="ribF"/>
    <property type="match status" value="1"/>
</dbReference>
<evidence type="ECO:0000256" key="8">
    <source>
        <dbReference type="ARBA" id="ARBA00022741"/>
    </source>
</evidence>
<dbReference type="SMART" id="SM00904">
    <property type="entry name" value="Flavokinase"/>
    <property type="match status" value="1"/>
</dbReference>
<reference evidence="17 18" key="1">
    <citation type="submission" date="2014-06" db="EMBL/GenBank/DDBJ databases">
        <title>Whole Genome Sequences of Three Symbiotic Endozoicomonas Bacteria.</title>
        <authorList>
            <person name="Neave M.J."/>
            <person name="Apprill A."/>
            <person name="Voolstra C.R."/>
        </authorList>
    </citation>
    <scope>NUCLEOTIDE SEQUENCE [LARGE SCALE GENOMIC DNA]</scope>
    <source>
        <strain evidence="17 18">DSM 25634</strain>
    </source>
</reference>
<evidence type="ECO:0000256" key="3">
    <source>
        <dbReference type="ARBA" id="ARBA00005201"/>
    </source>
</evidence>
<evidence type="ECO:0000256" key="13">
    <source>
        <dbReference type="ARBA" id="ARBA00047880"/>
    </source>
</evidence>
<evidence type="ECO:0000256" key="1">
    <source>
        <dbReference type="ARBA" id="ARBA00002121"/>
    </source>
</evidence>
<dbReference type="Pfam" id="PF06574">
    <property type="entry name" value="FAD_syn"/>
    <property type="match status" value="1"/>
</dbReference>
<comment type="catalytic activity">
    <reaction evidence="14 15">
        <text>FMN + ATP + H(+) = FAD + diphosphate</text>
        <dbReference type="Rhea" id="RHEA:17237"/>
        <dbReference type="ChEBI" id="CHEBI:15378"/>
        <dbReference type="ChEBI" id="CHEBI:30616"/>
        <dbReference type="ChEBI" id="CHEBI:33019"/>
        <dbReference type="ChEBI" id="CHEBI:57692"/>
        <dbReference type="ChEBI" id="CHEBI:58210"/>
        <dbReference type="EC" id="2.7.7.2"/>
    </reaction>
</comment>
<dbReference type="UniPathway" id="UPA00276">
    <property type="reaction ID" value="UER00406"/>
</dbReference>
<accession>A0A081N981</accession>
<dbReference type="NCBIfam" id="NF004159">
    <property type="entry name" value="PRK05627.1-2"/>
    <property type="match status" value="1"/>
</dbReference>
<dbReference type="InterPro" id="IPR023465">
    <property type="entry name" value="Riboflavin_kinase_dom_sf"/>
</dbReference>
<evidence type="ECO:0000259" key="16">
    <source>
        <dbReference type="SMART" id="SM00904"/>
    </source>
</evidence>
<dbReference type="InterPro" id="IPR015865">
    <property type="entry name" value="Riboflavin_kinase_bac/euk"/>
</dbReference>
<dbReference type="NCBIfam" id="NF004162">
    <property type="entry name" value="PRK05627.1-5"/>
    <property type="match status" value="1"/>
</dbReference>
<keyword evidence="10 15" id="KW-0274">FAD</keyword>
<dbReference type="GO" id="GO:0003919">
    <property type="term" value="F:FMN adenylyltransferase activity"/>
    <property type="evidence" value="ECO:0007669"/>
    <property type="project" value="UniProtKB-UniRule"/>
</dbReference>
<dbReference type="PANTHER" id="PTHR22749">
    <property type="entry name" value="RIBOFLAVIN KINASE/FMN ADENYLYLTRANSFERASE"/>
    <property type="match status" value="1"/>
</dbReference>
<keyword evidence="18" id="KW-1185">Reference proteome</keyword>
<evidence type="ECO:0000313" key="17">
    <source>
        <dbReference type="EMBL" id="KEQ15004.1"/>
    </source>
</evidence>
<dbReference type="EMBL" id="JOKH01000007">
    <property type="protein sequence ID" value="KEQ15004.1"/>
    <property type="molecule type" value="Genomic_DNA"/>
</dbReference>
<dbReference type="GO" id="GO:0008531">
    <property type="term" value="F:riboflavin kinase activity"/>
    <property type="evidence" value="ECO:0007669"/>
    <property type="project" value="UniProtKB-UniRule"/>
</dbReference>
<dbReference type="PANTHER" id="PTHR22749:SF6">
    <property type="entry name" value="RIBOFLAVIN KINASE"/>
    <property type="match status" value="1"/>
</dbReference>
<evidence type="ECO:0000256" key="5">
    <source>
        <dbReference type="ARBA" id="ARBA00022643"/>
    </source>
</evidence>
<evidence type="ECO:0000256" key="14">
    <source>
        <dbReference type="ARBA" id="ARBA00049494"/>
    </source>
</evidence>
<dbReference type="InterPro" id="IPR002606">
    <property type="entry name" value="Riboflavin_kinase_bac"/>
</dbReference>
<dbReference type="InterPro" id="IPR014729">
    <property type="entry name" value="Rossmann-like_a/b/a_fold"/>
</dbReference>
<organism evidence="17 18">
    <name type="scientific">Endozoicomonas numazuensis</name>
    <dbReference type="NCBI Taxonomy" id="1137799"/>
    <lineage>
        <taxon>Bacteria</taxon>
        <taxon>Pseudomonadati</taxon>
        <taxon>Pseudomonadota</taxon>
        <taxon>Gammaproteobacteria</taxon>
        <taxon>Oceanospirillales</taxon>
        <taxon>Endozoicomonadaceae</taxon>
        <taxon>Endozoicomonas</taxon>
    </lineage>
</organism>
<dbReference type="FunFam" id="3.40.50.620:FF:000021">
    <property type="entry name" value="Riboflavin biosynthesis protein"/>
    <property type="match status" value="1"/>
</dbReference>
<dbReference type="STRING" id="1137799.GZ78_24265"/>
<comment type="caution">
    <text evidence="17">The sequence shown here is derived from an EMBL/GenBank/DDBJ whole genome shotgun (WGS) entry which is preliminary data.</text>
</comment>
<evidence type="ECO:0000313" key="18">
    <source>
        <dbReference type="Proteomes" id="UP000028073"/>
    </source>
</evidence>
<dbReference type="RefSeq" id="WP_034841225.1">
    <property type="nucleotide sequence ID" value="NZ_JOKH01000007.1"/>
</dbReference>
<keyword evidence="12" id="KW-0511">Multifunctional enzyme</keyword>
<dbReference type="GO" id="GO:0006747">
    <property type="term" value="P:FAD biosynthetic process"/>
    <property type="evidence" value="ECO:0007669"/>
    <property type="project" value="UniProtKB-UniRule"/>
</dbReference>
<dbReference type="CDD" id="cd02064">
    <property type="entry name" value="FAD_synthetase_N"/>
    <property type="match status" value="1"/>
</dbReference>
<dbReference type="SUPFAM" id="SSF52374">
    <property type="entry name" value="Nucleotidylyl transferase"/>
    <property type="match status" value="1"/>
</dbReference>
<evidence type="ECO:0000256" key="12">
    <source>
        <dbReference type="ARBA" id="ARBA00023268"/>
    </source>
</evidence>
<keyword evidence="9 15" id="KW-0418">Kinase</keyword>
<feature type="domain" description="Riboflavin kinase" evidence="16">
    <location>
        <begin position="183"/>
        <end position="306"/>
    </location>
</feature>
<dbReference type="UniPathway" id="UPA00277">
    <property type="reaction ID" value="UER00407"/>
</dbReference>
<keyword evidence="4 15" id="KW-0285">Flavoprotein</keyword>
<dbReference type="NCBIfam" id="NF004160">
    <property type="entry name" value="PRK05627.1-3"/>
    <property type="match status" value="1"/>
</dbReference>
<evidence type="ECO:0000256" key="4">
    <source>
        <dbReference type="ARBA" id="ARBA00022630"/>
    </source>
</evidence>
<evidence type="ECO:0000256" key="15">
    <source>
        <dbReference type="PIRNR" id="PIRNR004491"/>
    </source>
</evidence>
<protein>
    <recommendedName>
        <fullName evidence="15">Riboflavin biosynthesis protein</fullName>
    </recommendedName>
    <domain>
        <recommendedName>
            <fullName evidence="15">Riboflavin kinase</fullName>
            <ecNumber evidence="15">2.7.1.26</ecNumber>
        </recommendedName>
        <alternativeName>
            <fullName evidence="15">Flavokinase</fullName>
        </alternativeName>
    </domain>
    <domain>
        <recommendedName>
            <fullName evidence="15">FMN adenylyltransferase</fullName>
            <ecNumber evidence="15">2.7.7.2</ecNumber>
        </recommendedName>
        <alternativeName>
            <fullName evidence="15">FAD pyrophosphorylase</fullName>
        </alternativeName>
        <alternativeName>
            <fullName evidence="15">FAD synthase</fullName>
        </alternativeName>
    </domain>
</protein>
<gene>
    <name evidence="17" type="ORF">GZ78_24265</name>
</gene>
<keyword evidence="5 15" id="KW-0288">FMN</keyword>
<comment type="pathway">
    <text evidence="3 15">Cofactor biosynthesis; FMN biosynthesis; FMN from riboflavin (ATP route): step 1/1.</text>
</comment>
<sequence>MQLIRGMHNIRPEHRACVATIGNFDGVHLGHRTILETLRQQAFELGVRVCVITFEPQPREYFQGDQAPARLSSLREKLTLLEEAGVDQVLCLPFNQRLQNLTPDEFVMKVLVDGLDLRYLIVGDDFRYGLNRQGNFAHLRKMGDQFGFEVCDTRTVSMDMDRISSTRIREQLVDVHLDAAEKLLGRPFTMMGRVIKGQQLGRQLGFPTANIRVCRRTLPIQGVFAVRVWLAGRSHDAVANLGVRPTVNATRAMLEVHLLDYQGDLYGHTLRVEFIKKIRSEKKFESLDALKAAIADDVEAAKSFFHQ</sequence>
<dbReference type="GO" id="GO:0009231">
    <property type="term" value="P:riboflavin biosynthetic process"/>
    <property type="evidence" value="ECO:0007669"/>
    <property type="project" value="InterPro"/>
</dbReference>
<dbReference type="Pfam" id="PF01687">
    <property type="entry name" value="Flavokinase"/>
    <property type="match status" value="1"/>
</dbReference>
<dbReference type="GO" id="GO:0009398">
    <property type="term" value="P:FMN biosynthetic process"/>
    <property type="evidence" value="ECO:0007669"/>
    <property type="project" value="UniProtKB-UniRule"/>
</dbReference>
<evidence type="ECO:0000256" key="10">
    <source>
        <dbReference type="ARBA" id="ARBA00022827"/>
    </source>
</evidence>
<dbReference type="InterPro" id="IPR004821">
    <property type="entry name" value="Cyt_trans-like"/>
</dbReference>
<keyword evidence="8 15" id="KW-0547">Nucleotide-binding</keyword>
<proteinExistence type="inferred from homology"/>
<evidence type="ECO:0000256" key="2">
    <source>
        <dbReference type="ARBA" id="ARBA00004726"/>
    </source>
</evidence>
<comment type="similarity">
    <text evidence="15">Belongs to the ribF family.</text>
</comment>
<comment type="catalytic activity">
    <reaction evidence="13 15">
        <text>riboflavin + ATP = FMN + ADP + H(+)</text>
        <dbReference type="Rhea" id="RHEA:14357"/>
        <dbReference type="ChEBI" id="CHEBI:15378"/>
        <dbReference type="ChEBI" id="CHEBI:30616"/>
        <dbReference type="ChEBI" id="CHEBI:57986"/>
        <dbReference type="ChEBI" id="CHEBI:58210"/>
        <dbReference type="ChEBI" id="CHEBI:456216"/>
        <dbReference type="EC" id="2.7.1.26"/>
    </reaction>
</comment>
<dbReference type="InterPro" id="IPR023468">
    <property type="entry name" value="Riboflavin_kinase"/>
</dbReference>
<evidence type="ECO:0000256" key="7">
    <source>
        <dbReference type="ARBA" id="ARBA00022695"/>
    </source>
</evidence>
<dbReference type="AlphaFoldDB" id="A0A081N981"/>
<dbReference type="Gene3D" id="3.40.50.620">
    <property type="entry name" value="HUPs"/>
    <property type="match status" value="1"/>
</dbReference>
<dbReference type="EC" id="2.7.7.2" evidence="15"/>
<dbReference type="InterPro" id="IPR015864">
    <property type="entry name" value="FAD_synthase"/>
</dbReference>